<name>A0AAV3R287_LITER</name>
<dbReference type="Proteomes" id="UP001454036">
    <property type="component" value="Unassembled WGS sequence"/>
</dbReference>
<reference evidence="1 2" key="1">
    <citation type="submission" date="2024-01" db="EMBL/GenBank/DDBJ databases">
        <title>The complete chloroplast genome sequence of Lithospermum erythrorhizon: insights into the phylogenetic relationship among Boraginaceae species and the maternal lineages of purple gromwells.</title>
        <authorList>
            <person name="Okada T."/>
            <person name="Watanabe K."/>
        </authorList>
    </citation>
    <scope>NUCLEOTIDE SEQUENCE [LARGE SCALE GENOMIC DNA]</scope>
</reference>
<dbReference type="AlphaFoldDB" id="A0AAV3R287"/>
<evidence type="ECO:0000313" key="2">
    <source>
        <dbReference type="Proteomes" id="UP001454036"/>
    </source>
</evidence>
<keyword evidence="2" id="KW-1185">Reference proteome</keyword>
<sequence>MPLAFNDSLLLTELDDSTLLVWTFALCPPRVGQAASASRALADSHSTLYQQILELAEASHHPWELALLAQDLKRAEERGMPPALLVRRKRAWAVLTAKTTL</sequence>
<proteinExistence type="predicted"/>
<evidence type="ECO:0000313" key="1">
    <source>
        <dbReference type="EMBL" id="GAA0169393.1"/>
    </source>
</evidence>
<comment type="caution">
    <text evidence="1">The sequence shown here is derived from an EMBL/GenBank/DDBJ whole genome shotgun (WGS) entry which is preliminary data.</text>
</comment>
<protein>
    <submittedName>
        <fullName evidence="1">Uncharacterized protein</fullName>
    </submittedName>
</protein>
<organism evidence="1 2">
    <name type="scientific">Lithospermum erythrorhizon</name>
    <name type="common">Purple gromwell</name>
    <name type="synonym">Lithospermum officinale var. erythrorhizon</name>
    <dbReference type="NCBI Taxonomy" id="34254"/>
    <lineage>
        <taxon>Eukaryota</taxon>
        <taxon>Viridiplantae</taxon>
        <taxon>Streptophyta</taxon>
        <taxon>Embryophyta</taxon>
        <taxon>Tracheophyta</taxon>
        <taxon>Spermatophyta</taxon>
        <taxon>Magnoliopsida</taxon>
        <taxon>eudicotyledons</taxon>
        <taxon>Gunneridae</taxon>
        <taxon>Pentapetalae</taxon>
        <taxon>asterids</taxon>
        <taxon>lamiids</taxon>
        <taxon>Boraginales</taxon>
        <taxon>Boraginaceae</taxon>
        <taxon>Boraginoideae</taxon>
        <taxon>Lithospermeae</taxon>
        <taxon>Lithospermum</taxon>
    </lineage>
</organism>
<dbReference type="EMBL" id="BAABME010006832">
    <property type="protein sequence ID" value="GAA0169393.1"/>
    <property type="molecule type" value="Genomic_DNA"/>
</dbReference>
<accession>A0AAV3R287</accession>
<gene>
    <name evidence="1" type="ORF">LIER_23893</name>
</gene>